<dbReference type="Pfam" id="PF02620">
    <property type="entry name" value="YceD"/>
    <property type="match status" value="1"/>
</dbReference>
<reference evidence="2" key="2">
    <citation type="journal article" date="2023" name="MicrobiologyOpen">
        <title>Genomics of the tumorigenes clade of the family Rhizobiaceae and description of Rhizobium rhododendri sp. nov.</title>
        <authorList>
            <person name="Kuzmanovic N."/>
            <person name="diCenzo G.C."/>
            <person name="Bunk B."/>
            <person name="Sproeer C."/>
            <person name="Fruehling A."/>
            <person name="Neumann-Schaal M."/>
            <person name="Overmann J."/>
            <person name="Smalla K."/>
        </authorList>
    </citation>
    <scope>NUCLEOTIDE SEQUENCE [LARGE SCALE GENOMIC DNA]</scope>
    <source>
        <strain evidence="2">1078</strain>
    </source>
</reference>
<dbReference type="Proteomes" id="UP000249499">
    <property type="component" value="Chromosome"/>
</dbReference>
<gene>
    <name evidence="1" type="ORF">PR017_04670</name>
</gene>
<sequence>MKNKTATAENPFSYNVKVGHISLNPIEVRLEADEAERMGLAALWNVVSVDDLKAELKISRWKRDGVRVRGTVKARIVQECVVSLDPVASEIDEEFDQLFVPEGSKLARVPVQPSGELVLNPDGDDLPETFVGDVIDAGSIVTEFAAMGIEPYPRKPGLDFEDHIEDTADNDVKPSAFAALKNWKKE</sequence>
<proteinExistence type="predicted"/>
<name>A0AAF1KVH9_9HYPH</name>
<keyword evidence="2" id="KW-1185">Reference proteome</keyword>
<dbReference type="KEGG" id="rtu:PR017_04670"/>
<evidence type="ECO:0000313" key="1">
    <source>
        <dbReference type="EMBL" id="WFR96431.1"/>
    </source>
</evidence>
<organism evidence="1 2">
    <name type="scientific">Rhizobium tumorigenes</name>
    <dbReference type="NCBI Taxonomy" id="2041385"/>
    <lineage>
        <taxon>Bacteria</taxon>
        <taxon>Pseudomonadati</taxon>
        <taxon>Pseudomonadota</taxon>
        <taxon>Alphaproteobacteria</taxon>
        <taxon>Hyphomicrobiales</taxon>
        <taxon>Rhizobiaceae</taxon>
        <taxon>Rhizobium/Agrobacterium group</taxon>
        <taxon>Rhizobium</taxon>
    </lineage>
</organism>
<protein>
    <submittedName>
        <fullName evidence="1">DUF177 domain-containing protein</fullName>
    </submittedName>
</protein>
<reference evidence="1 2" key="1">
    <citation type="journal article" date="2018" name="Sci. Rep.">
        <title>Rhizobium tumorigenes sp. nov., a novel plant tumorigenic bacterium isolated from cane gall tumors on thornless blackberry.</title>
        <authorList>
            <person name="Kuzmanovi N."/>
            <person name="Smalla K."/>
            <person name="Gronow S."/>
            <person name="PuBawska J."/>
        </authorList>
    </citation>
    <scope>NUCLEOTIDE SEQUENCE [LARGE SCALE GENOMIC DNA]</scope>
    <source>
        <strain evidence="1 2">1078</strain>
    </source>
</reference>
<dbReference type="AlphaFoldDB" id="A0AAF1KVH9"/>
<dbReference type="InterPro" id="IPR003772">
    <property type="entry name" value="YceD"/>
</dbReference>
<accession>A0AAF1KVH9</accession>
<dbReference type="RefSeq" id="WP_111220523.1">
    <property type="nucleotide sequence ID" value="NZ_CP117255.1"/>
</dbReference>
<evidence type="ECO:0000313" key="2">
    <source>
        <dbReference type="Proteomes" id="UP000249499"/>
    </source>
</evidence>
<dbReference type="EMBL" id="CP117255">
    <property type="protein sequence ID" value="WFR96431.1"/>
    <property type="molecule type" value="Genomic_DNA"/>
</dbReference>